<dbReference type="Proteomes" id="UP000092544">
    <property type="component" value="Unassembled WGS sequence"/>
</dbReference>
<proteinExistence type="inferred from homology"/>
<dbReference type="Pfam" id="PF23169">
    <property type="entry name" value="HalD"/>
    <property type="match status" value="1"/>
</dbReference>
<dbReference type="SUPFAM" id="SSF51197">
    <property type="entry name" value="Clavaminate synthase-like"/>
    <property type="match status" value="1"/>
</dbReference>
<evidence type="ECO:0000259" key="2">
    <source>
        <dbReference type="PROSITE" id="PS51471"/>
    </source>
</evidence>
<protein>
    <recommendedName>
        <fullName evidence="2">Fe2OG dioxygenase domain-containing protein</fullName>
    </recommendedName>
</protein>
<keyword evidence="1" id="KW-0479">Metal-binding</keyword>
<keyword evidence="4" id="KW-1185">Reference proteome</keyword>
<evidence type="ECO:0000256" key="1">
    <source>
        <dbReference type="RuleBase" id="RU003682"/>
    </source>
</evidence>
<comment type="similarity">
    <text evidence="1">Belongs to the iron/ascorbate-dependent oxidoreductase family.</text>
</comment>
<name>A0A1A8TFS4_9GAMM</name>
<feature type="domain" description="Fe2OG dioxygenase" evidence="2">
    <location>
        <begin position="153"/>
        <end position="258"/>
    </location>
</feature>
<reference evidence="3 4" key="1">
    <citation type="submission" date="2016-06" db="EMBL/GenBank/DDBJ databases">
        <authorList>
            <person name="Kjaerup R.B."/>
            <person name="Dalgaard T.S."/>
            <person name="Juul-Madsen H.R."/>
        </authorList>
    </citation>
    <scope>NUCLEOTIDE SEQUENCE [LARGE SCALE GENOMIC DNA]</scope>
    <source>
        <strain evidence="3 4">CECT 8886</strain>
    </source>
</reference>
<dbReference type="GO" id="GO:0016491">
    <property type="term" value="F:oxidoreductase activity"/>
    <property type="evidence" value="ECO:0007669"/>
    <property type="project" value="UniProtKB-KW"/>
</dbReference>
<dbReference type="STRING" id="1792290.MSP8886_01924"/>
<accession>A0A1A8TFS4</accession>
<dbReference type="AlphaFoldDB" id="A0A1A8TFS4"/>
<dbReference type="OrthoDB" id="9798229at2"/>
<dbReference type="GO" id="GO:0046872">
    <property type="term" value="F:metal ion binding"/>
    <property type="evidence" value="ECO:0007669"/>
    <property type="project" value="UniProtKB-KW"/>
</dbReference>
<evidence type="ECO:0000313" key="3">
    <source>
        <dbReference type="EMBL" id="SBS30771.1"/>
    </source>
</evidence>
<organism evidence="3 4">
    <name type="scientific">Marinomonas spartinae</name>
    <dbReference type="NCBI Taxonomy" id="1792290"/>
    <lineage>
        <taxon>Bacteria</taxon>
        <taxon>Pseudomonadati</taxon>
        <taxon>Pseudomonadota</taxon>
        <taxon>Gammaproteobacteria</taxon>
        <taxon>Oceanospirillales</taxon>
        <taxon>Oceanospirillaceae</taxon>
        <taxon>Marinomonas</taxon>
    </lineage>
</organism>
<dbReference type="InterPro" id="IPR005123">
    <property type="entry name" value="Oxoglu/Fe-dep_dioxygenase_dom"/>
</dbReference>
<keyword evidence="1" id="KW-0408">Iron</keyword>
<dbReference type="RefSeq" id="WP_067015560.1">
    <property type="nucleotide sequence ID" value="NZ_FLOB01000003.1"/>
</dbReference>
<dbReference type="Gene3D" id="2.60.120.620">
    <property type="entry name" value="q2cbj1_9rhob like domain"/>
    <property type="match status" value="1"/>
</dbReference>
<sequence>MRSTNNQDQNTRSELDSLAQMINMSDYPLNDKDSAAYKQAVLTCQQQLENDGCAHLPNFIREDKIELIREQSENVSHLAHFHENKVTPYATEGNPELGESHPVNRYQQFSNGFVAKDLLPENMIIKQLYKNTVFQAFIAECLGKDNIYEYADPIAGLVINTMPENTSLPWHYDTNEFIVSLMTRRPEKGGEFQYSPRLRQPGNENYEEVQNILDGDLTKVKSLTLNTGDLQMFKGRFSMHRVASCKGTRLCALFGYAERPGMIGKIKRTKDVYGRVTEAHIKAEQETREDGLAG</sequence>
<gene>
    <name evidence="3" type="ORF">MSP8886_01924</name>
</gene>
<dbReference type="InterPro" id="IPR056470">
    <property type="entry name" value="BesD/HalB-like"/>
</dbReference>
<evidence type="ECO:0000313" key="4">
    <source>
        <dbReference type="Proteomes" id="UP000092544"/>
    </source>
</evidence>
<keyword evidence="1" id="KW-0560">Oxidoreductase</keyword>
<dbReference type="PROSITE" id="PS51471">
    <property type="entry name" value="FE2OG_OXY"/>
    <property type="match status" value="1"/>
</dbReference>
<dbReference type="EMBL" id="FLOB01000003">
    <property type="protein sequence ID" value="SBS30771.1"/>
    <property type="molecule type" value="Genomic_DNA"/>
</dbReference>